<name>A0A2N6NNF0_BEABA</name>
<reference evidence="2 3" key="1">
    <citation type="journal article" date="2016" name="Appl. Microbiol. Biotechnol.">
        <title>Characterization of T-DNA insertion mutants with decreased virulence in the entomopathogenic fungus Beauveria bassiana JEF-007.</title>
        <authorList>
            <person name="Kim S."/>
            <person name="Lee S.J."/>
            <person name="Nai Y.S."/>
            <person name="Yu J.S."/>
            <person name="Lee M.R."/>
            <person name="Yang Y.T."/>
            <person name="Kim J.S."/>
        </authorList>
    </citation>
    <scope>NUCLEOTIDE SEQUENCE [LARGE SCALE GENOMIC DNA]</scope>
    <source>
        <strain evidence="2 3">JEF-007</strain>
    </source>
</reference>
<feature type="compositionally biased region" description="Gly residues" evidence="1">
    <location>
        <begin position="54"/>
        <end position="66"/>
    </location>
</feature>
<dbReference type="AlphaFoldDB" id="A0A2N6NNF0"/>
<evidence type="ECO:0000313" key="3">
    <source>
        <dbReference type="Proteomes" id="UP000235728"/>
    </source>
</evidence>
<comment type="caution">
    <text evidence="2">The sequence shown here is derived from an EMBL/GenBank/DDBJ whole genome shotgun (WGS) entry which is preliminary data.</text>
</comment>
<organism evidence="2 3">
    <name type="scientific">Beauveria bassiana</name>
    <name type="common">White muscardine disease fungus</name>
    <name type="synonym">Tritirachium shiotae</name>
    <dbReference type="NCBI Taxonomy" id="176275"/>
    <lineage>
        <taxon>Eukaryota</taxon>
        <taxon>Fungi</taxon>
        <taxon>Dikarya</taxon>
        <taxon>Ascomycota</taxon>
        <taxon>Pezizomycotina</taxon>
        <taxon>Sordariomycetes</taxon>
        <taxon>Hypocreomycetidae</taxon>
        <taxon>Hypocreales</taxon>
        <taxon>Cordycipitaceae</taxon>
        <taxon>Beauveria</taxon>
    </lineage>
</organism>
<sequence length="76" mass="7110">MTVAAPAISPGGPAEVPGAVNGQAPDVSAEGLTDLFGSLNPSESNNGSARGSADGAGEGAGAGGLGNFLNDSLKNV</sequence>
<feature type="compositionally biased region" description="Low complexity" evidence="1">
    <location>
        <begin position="44"/>
        <end position="53"/>
    </location>
</feature>
<accession>A0A2N6NNF0</accession>
<evidence type="ECO:0000256" key="1">
    <source>
        <dbReference type="SAM" id="MobiDB-lite"/>
    </source>
</evidence>
<dbReference type="EMBL" id="MRVG01000005">
    <property type="protein sequence ID" value="PMB68766.1"/>
    <property type="molecule type" value="Genomic_DNA"/>
</dbReference>
<proteinExistence type="predicted"/>
<protein>
    <submittedName>
        <fullName evidence="2">Uncharacterized protein</fullName>
    </submittedName>
</protein>
<dbReference type="Proteomes" id="UP000235728">
    <property type="component" value="Unassembled WGS sequence"/>
</dbReference>
<evidence type="ECO:0000313" key="2">
    <source>
        <dbReference type="EMBL" id="PMB68766.1"/>
    </source>
</evidence>
<gene>
    <name evidence="2" type="ORF">BM221_005348</name>
</gene>
<feature type="region of interest" description="Disordered" evidence="1">
    <location>
        <begin position="1"/>
        <end position="76"/>
    </location>
</feature>